<feature type="signal peptide" evidence="1">
    <location>
        <begin position="1"/>
        <end position="19"/>
    </location>
</feature>
<sequence length="195" mass="21368">MMGARILLGFAMALATAYSCTTEVWQAGGVKKCVDPCDYSNVIWDRHGNAMCLQYQLTTGGQQICPWSNIAYDADGTPLCMVSQNNKELCKTSSIAYDHAHRPVCVSTGDGFSCPAERIRYNDAHDPYCAPWSNIAYDADGTPLCMVSQNNQELCKTSSIAYDHAHRPVCVSTGDGFSCPAERIRYNDAHDPFCA</sequence>
<dbReference type="EMBL" id="JAFCMP010000468">
    <property type="protein sequence ID" value="KAG5179382.1"/>
    <property type="molecule type" value="Genomic_DNA"/>
</dbReference>
<name>A0A836CBG3_9STRA</name>
<evidence type="ECO:0000313" key="3">
    <source>
        <dbReference type="Proteomes" id="UP000664859"/>
    </source>
</evidence>
<reference evidence="2" key="1">
    <citation type="submission" date="2021-02" db="EMBL/GenBank/DDBJ databases">
        <title>First Annotated Genome of the Yellow-green Alga Tribonema minus.</title>
        <authorList>
            <person name="Mahan K.M."/>
        </authorList>
    </citation>
    <scope>NUCLEOTIDE SEQUENCE</scope>
    <source>
        <strain evidence="2">UTEX B ZZ1240</strain>
    </source>
</reference>
<keyword evidence="3" id="KW-1185">Reference proteome</keyword>
<proteinExistence type="predicted"/>
<comment type="caution">
    <text evidence="2">The sequence shown here is derived from an EMBL/GenBank/DDBJ whole genome shotgun (WGS) entry which is preliminary data.</text>
</comment>
<gene>
    <name evidence="2" type="ORF">JKP88DRAFT_264263</name>
</gene>
<evidence type="ECO:0000313" key="2">
    <source>
        <dbReference type="EMBL" id="KAG5179382.1"/>
    </source>
</evidence>
<organism evidence="2 3">
    <name type="scientific">Tribonema minus</name>
    <dbReference type="NCBI Taxonomy" id="303371"/>
    <lineage>
        <taxon>Eukaryota</taxon>
        <taxon>Sar</taxon>
        <taxon>Stramenopiles</taxon>
        <taxon>Ochrophyta</taxon>
        <taxon>PX clade</taxon>
        <taxon>Xanthophyceae</taxon>
        <taxon>Tribonematales</taxon>
        <taxon>Tribonemataceae</taxon>
        <taxon>Tribonema</taxon>
    </lineage>
</organism>
<dbReference type="Proteomes" id="UP000664859">
    <property type="component" value="Unassembled WGS sequence"/>
</dbReference>
<accession>A0A836CBG3</accession>
<feature type="chain" id="PRO_5032734476" evidence="1">
    <location>
        <begin position="20"/>
        <end position="195"/>
    </location>
</feature>
<keyword evidence="1" id="KW-0732">Signal</keyword>
<dbReference type="AlphaFoldDB" id="A0A836CBG3"/>
<protein>
    <submittedName>
        <fullName evidence="2">Uncharacterized protein</fullName>
    </submittedName>
</protein>
<dbReference type="PROSITE" id="PS51257">
    <property type="entry name" value="PROKAR_LIPOPROTEIN"/>
    <property type="match status" value="1"/>
</dbReference>
<evidence type="ECO:0000256" key="1">
    <source>
        <dbReference type="SAM" id="SignalP"/>
    </source>
</evidence>